<gene>
    <name evidence="2" type="ORF">GCM10010411_74320</name>
</gene>
<dbReference type="EMBL" id="BAAATD010000013">
    <property type="protein sequence ID" value="GAA2626513.1"/>
    <property type="molecule type" value="Genomic_DNA"/>
</dbReference>
<dbReference type="Pfam" id="PF14028">
    <property type="entry name" value="Lant_dehydr_C"/>
    <property type="match status" value="1"/>
</dbReference>
<accession>A0ABP6CX88</accession>
<evidence type="ECO:0000313" key="2">
    <source>
        <dbReference type="EMBL" id="GAA2626513.1"/>
    </source>
</evidence>
<protein>
    <recommendedName>
        <fullName evidence="1">Thiopeptide-type bacteriocin biosynthesis domain-containing protein</fullName>
    </recommendedName>
</protein>
<evidence type="ECO:0000259" key="1">
    <source>
        <dbReference type="Pfam" id="PF14028"/>
    </source>
</evidence>
<name>A0ABP6CX88_9ACTN</name>
<reference evidence="3" key="1">
    <citation type="journal article" date="2019" name="Int. J. Syst. Evol. Microbiol.">
        <title>The Global Catalogue of Microorganisms (GCM) 10K type strain sequencing project: providing services to taxonomists for standard genome sequencing and annotation.</title>
        <authorList>
            <consortium name="The Broad Institute Genomics Platform"/>
            <consortium name="The Broad Institute Genome Sequencing Center for Infectious Disease"/>
            <person name="Wu L."/>
            <person name="Ma J."/>
        </authorList>
    </citation>
    <scope>NUCLEOTIDE SEQUENCE [LARGE SCALE GENOMIC DNA]</scope>
    <source>
        <strain evidence="3">JCM 6833</strain>
    </source>
</reference>
<dbReference type="NCBIfam" id="TIGR03891">
    <property type="entry name" value="thiopep_ocin"/>
    <property type="match status" value="1"/>
</dbReference>
<feature type="domain" description="Thiopeptide-type bacteriocin biosynthesis" evidence="1">
    <location>
        <begin position="81"/>
        <end position="339"/>
    </location>
</feature>
<dbReference type="Proteomes" id="UP001501509">
    <property type="component" value="Unassembled WGS sequence"/>
</dbReference>
<dbReference type="InterPro" id="IPR023809">
    <property type="entry name" value="Thiopep_bacteriocin_synth_dom"/>
</dbReference>
<evidence type="ECO:0000313" key="3">
    <source>
        <dbReference type="Proteomes" id="UP001501509"/>
    </source>
</evidence>
<sequence>MPPDRLDNDPTGQTTNIVARANPQLTQDETLRAIVKVLAGHRLNEVAALHHMEMSELASAAQVYQQAGQRAIEQQAADRDWWQLYLQFTDWTNTEKIAADHLEPLLQHAGNEGSSTQWWFMRKYPCWRLRLRPGPDSSRVKSTISTALNELADAGQIERWWPGIYEPETAAFGGGTAMAAAHDLFHADSHAILSLRRHKHANLGRRELSVLLCAAMMHAAGLEWYEQGDVWHRVLQERPLPADIPPDRLRPMIGDLYALMTADSTPDGALFGSGGPAAFAAEWAAAFHHAGHLLGVAARAGALQRGLRHVLSYHVIFHWNRLGLPLRTQSILASAARSAVLEPNAPEAERRSPK</sequence>
<comment type="caution">
    <text evidence="2">The sequence shown here is derived from an EMBL/GenBank/DDBJ whole genome shotgun (WGS) entry which is preliminary data.</text>
</comment>
<keyword evidence="3" id="KW-1185">Reference proteome</keyword>
<proteinExistence type="predicted"/>
<organism evidence="2 3">
    <name type="scientific">Actinomadura fulvescens</name>
    <dbReference type="NCBI Taxonomy" id="46160"/>
    <lineage>
        <taxon>Bacteria</taxon>
        <taxon>Bacillati</taxon>
        <taxon>Actinomycetota</taxon>
        <taxon>Actinomycetes</taxon>
        <taxon>Streptosporangiales</taxon>
        <taxon>Thermomonosporaceae</taxon>
        <taxon>Actinomadura</taxon>
    </lineage>
</organism>